<evidence type="ECO:0000313" key="2">
    <source>
        <dbReference type="EMBL" id="KAF1835253.1"/>
    </source>
</evidence>
<dbReference type="InterPro" id="IPR038763">
    <property type="entry name" value="DHH_sf"/>
</dbReference>
<dbReference type="GO" id="GO:0033925">
    <property type="term" value="F:mannosyl-glycoprotein endo-beta-N-acetylglucosaminidase activity"/>
    <property type="evidence" value="ECO:0007669"/>
    <property type="project" value="UniProtKB-EC"/>
</dbReference>
<dbReference type="InterPro" id="IPR032979">
    <property type="entry name" value="ENGase"/>
</dbReference>
<dbReference type="SUPFAM" id="SSF64182">
    <property type="entry name" value="DHH phosphoesterases"/>
    <property type="match status" value="1"/>
</dbReference>
<dbReference type="OrthoDB" id="284473at2759"/>
<gene>
    <name evidence="2" type="ORF">BDW02DRAFT_578972</name>
</gene>
<dbReference type="AlphaFoldDB" id="A0A6A5KNU5"/>
<proteinExistence type="predicted"/>
<dbReference type="InterPro" id="IPR005201">
    <property type="entry name" value="TIM_ENGase"/>
</dbReference>
<dbReference type="PANTHER" id="PTHR13246:SF1">
    <property type="entry name" value="CYTOSOLIC ENDO-BETA-N-ACETYLGLUCOSAMINIDASE"/>
    <property type="match status" value="1"/>
</dbReference>
<dbReference type="Pfam" id="PF03644">
    <property type="entry name" value="Glyco_hydro_85"/>
    <property type="match status" value="1"/>
</dbReference>
<protein>
    <recommendedName>
        <fullName evidence="1">Cytosolic endo-beta-N-acetylglucosaminidase TIM barrel domain-containing protein</fullName>
    </recommendedName>
</protein>
<organism evidence="2 3">
    <name type="scientific">Decorospora gaudefroyi</name>
    <dbReference type="NCBI Taxonomy" id="184978"/>
    <lineage>
        <taxon>Eukaryota</taxon>
        <taxon>Fungi</taxon>
        <taxon>Dikarya</taxon>
        <taxon>Ascomycota</taxon>
        <taxon>Pezizomycotina</taxon>
        <taxon>Dothideomycetes</taxon>
        <taxon>Pleosporomycetidae</taxon>
        <taxon>Pleosporales</taxon>
        <taxon>Pleosporineae</taxon>
        <taxon>Pleosporaceae</taxon>
        <taxon>Decorospora</taxon>
    </lineage>
</organism>
<feature type="domain" description="Cytosolic endo-beta-N-acetylglucosaminidase TIM barrel" evidence="1">
    <location>
        <begin position="103"/>
        <end position="415"/>
    </location>
</feature>
<accession>A0A6A5KNU5</accession>
<sequence>MAYLLGWKDILRPIRDGYRHLFPSPDTGPTPEERRKQRDLDRLKGFTYFDTFDQLEAWTEANSDPLQRSNTPLLTRADDVDDGPGKANVLLIHDYSGNYHEYESVQGIGVADDMYACEYLQHVDTFIYFSHKLVCVPPPTWSNTVHRNGVRVLGTLLIEPQTEGWGDLLKHTTDNDGFAFPMVKTLVGIATHYGFDGWLVNIENPFPKDTWNPDILEAFLCQLKAQLGESRQLIWYDALTTSNKISYQNALSANNLPFAEACGSILTNYCWTAADAEKSLQLALSRKLLPQNILFGIDVWAQNTSSFTHPRVTYPEYGGGGTNTGVAVAKLAEFGLSAGIFAPAWSFEHFPGHGRDVEHAVWEGCPLTDDVECSCGDCTSRHRPNNLFPILKNARERSAGSENFFYTDFSRAFGMHENEEREFFNGHSMHAQLGTQAILPRPPLPKSGKQTIELSHRLEHAAHRTRLVIEAKKASSGPEQPREEYLPLFKINIAAKKSLCLEITSRNNLPPASDAVVCFYLKTTEAIHFHEIPPSDSTQKSTSSVEFSTPGSRVQGLGMYIRGLPNPAVGETTKILEVLEIRIASKSPANPPPPSYLIRNVRFENRAQRAREHTRLCWDYDDREQMVKDVPYSHITGPFSHFSICVDGVRVGRAYALEHPLNEILVERLAGKEVVVEVVGVSFDGLMRALIPQLSKPIYKLSKPRTQSRPANQLFALRQTRQLSAPTIMASPAKRKAQTHLSLPNSKKSKIVVPEYHLTPSRRDESGEVVWPARKEQIECARKIIRQCAEARKPTVILPDKDADGLSSGAILQHTLTSLGLPPELISVYFPPKGSNVHDESTKKALTARSPSYIFVLDQGSRKTPPIIDSPHTCLVIDHHFAESGFPEGSDYVTAYDCPPVATSALLTYHICLPLDPDLSDQISWLAILGTYGDLGTAIKWEPPFPDMTATLKHHSRAAIGNAVTLVNAPRRSAAYNVEDAWNAVISASDPKSIHTNEKLHETSVEVRRATEHWTHTAPKFSADATIAVLMISSAAQIHPVIATRWANTLRSNKLEIVMCANEGYLPDKINFSCRVAIWAQAREGEDKVDIIKKLESIVAEDKDLRARLGENFARGHKQASGGIVGKQEWEEFKKLMGVGEGAKKTTDVGAKKEKPTQKNILTNYFAKTPKVQGV</sequence>
<evidence type="ECO:0000259" key="1">
    <source>
        <dbReference type="Pfam" id="PF03644"/>
    </source>
</evidence>
<dbReference type="GO" id="GO:0005829">
    <property type="term" value="C:cytosol"/>
    <property type="evidence" value="ECO:0007669"/>
    <property type="project" value="UniProtKB-SubCell"/>
</dbReference>
<keyword evidence="3" id="KW-1185">Reference proteome</keyword>
<dbReference type="Gene3D" id="3.90.1640.30">
    <property type="match status" value="1"/>
</dbReference>
<dbReference type="EMBL" id="ML975290">
    <property type="protein sequence ID" value="KAF1835253.1"/>
    <property type="molecule type" value="Genomic_DNA"/>
</dbReference>
<dbReference type="Gene3D" id="3.20.20.80">
    <property type="entry name" value="Glycosidases"/>
    <property type="match status" value="1"/>
</dbReference>
<dbReference type="Proteomes" id="UP000800040">
    <property type="component" value="Unassembled WGS sequence"/>
</dbReference>
<dbReference type="PANTHER" id="PTHR13246">
    <property type="entry name" value="ENDO BETA N-ACETYLGLUCOSAMINIDASE"/>
    <property type="match status" value="1"/>
</dbReference>
<evidence type="ECO:0000313" key="3">
    <source>
        <dbReference type="Proteomes" id="UP000800040"/>
    </source>
</evidence>
<reference evidence="2" key="1">
    <citation type="submission" date="2020-01" db="EMBL/GenBank/DDBJ databases">
        <authorList>
            <consortium name="DOE Joint Genome Institute"/>
            <person name="Haridas S."/>
            <person name="Albert R."/>
            <person name="Binder M."/>
            <person name="Bloem J."/>
            <person name="Labutti K."/>
            <person name="Salamov A."/>
            <person name="Andreopoulos B."/>
            <person name="Baker S.E."/>
            <person name="Barry K."/>
            <person name="Bills G."/>
            <person name="Bluhm B.H."/>
            <person name="Cannon C."/>
            <person name="Castanera R."/>
            <person name="Culley D.E."/>
            <person name="Daum C."/>
            <person name="Ezra D."/>
            <person name="Gonzalez J.B."/>
            <person name="Henrissat B."/>
            <person name="Kuo A."/>
            <person name="Liang C."/>
            <person name="Lipzen A."/>
            <person name="Lutzoni F."/>
            <person name="Magnuson J."/>
            <person name="Mondo S."/>
            <person name="Nolan M."/>
            <person name="Ohm R."/>
            <person name="Pangilinan J."/>
            <person name="Park H.-J."/>
            <person name="Ramirez L."/>
            <person name="Alfaro M."/>
            <person name="Sun H."/>
            <person name="Tritt A."/>
            <person name="Yoshinaga Y."/>
            <person name="Zwiers L.-H."/>
            <person name="Turgeon B.G."/>
            <person name="Goodwin S.B."/>
            <person name="Spatafora J.W."/>
            <person name="Crous P.W."/>
            <person name="Grigoriev I.V."/>
        </authorList>
    </citation>
    <scope>NUCLEOTIDE SEQUENCE</scope>
    <source>
        <strain evidence="2">P77</strain>
    </source>
</reference>
<name>A0A6A5KNU5_9PLEO</name>